<dbReference type="SMART" id="SM00225">
    <property type="entry name" value="BTB"/>
    <property type="match status" value="1"/>
</dbReference>
<proteinExistence type="predicted"/>
<dbReference type="AlphaFoldDB" id="A0AAN8IUT8"/>
<comment type="caution">
    <text evidence="4">The sequence shown here is derived from an EMBL/GenBank/DDBJ whole genome shotgun (WGS) entry which is preliminary data.</text>
</comment>
<protein>
    <submittedName>
        <fullName evidence="4">BTB domain-containing protein</fullName>
    </submittedName>
</protein>
<dbReference type="SMART" id="SM00875">
    <property type="entry name" value="BACK"/>
    <property type="match status" value="1"/>
</dbReference>
<dbReference type="Pfam" id="PF07707">
    <property type="entry name" value="BACK"/>
    <property type="match status" value="1"/>
</dbReference>
<organism evidence="4 5">
    <name type="scientific">Trichostrongylus colubriformis</name>
    <name type="common">Black scour worm</name>
    <dbReference type="NCBI Taxonomy" id="6319"/>
    <lineage>
        <taxon>Eukaryota</taxon>
        <taxon>Metazoa</taxon>
        <taxon>Ecdysozoa</taxon>
        <taxon>Nematoda</taxon>
        <taxon>Chromadorea</taxon>
        <taxon>Rhabditida</taxon>
        <taxon>Rhabditina</taxon>
        <taxon>Rhabditomorpha</taxon>
        <taxon>Strongyloidea</taxon>
        <taxon>Trichostrongylidae</taxon>
        <taxon>Trichostrongylus</taxon>
    </lineage>
</organism>
<gene>
    <name evidence="4" type="ORF">GCK32_012694</name>
</gene>
<evidence type="ECO:0000313" key="4">
    <source>
        <dbReference type="EMBL" id="KAK5965554.1"/>
    </source>
</evidence>
<keyword evidence="2" id="KW-0677">Repeat</keyword>
<dbReference type="Proteomes" id="UP001331761">
    <property type="component" value="Unassembled WGS sequence"/>
</dbReference>
<dbReference type="SUPFAM" id="SSF54695">
    <property type="entry name" value="POZ domain"/>
    <property type="match status" value="1"/>
</dbReference>
<keyword evidence="1" id="KW-0880">Kelch repeat</keyword>
<sequence>MYGIRTTKAENNAHNREVESSSHKPFLLAQLHKFRNESRLCDVTLVVKGTRINAHRLVLAASSKYFEAMFTIDMVESREHDIEMIGVEAGTLSALVYFCYSGKVNIDDNNVLDTLAAACLLQLDEVKVLCCDFLKKGICVSKCLEIRGVAETYACQTLLHFANEFILLNFQHIISLEGFHHLLVEQVTELISSDVLVVRSEEQVFDAVIKWINFDLTTRKSLLSQLLQHVRLPLCQPKFLVDVVSKNAQELSVATNVYSRSTKHARSAYSTKNPLRDMVAPGGGATTNLREEWTRSRVRVTPVRRLSRATP</sequence>
<dbReference type="Gene3D" id="3.30.710.10">
    <property type="entry name" value="Potassium Channel Kv1.1, Chain A"/>
    <property type="match status" value="1"/>
</dbReference>
<dbReference type="FunFam" id="1.25.40.420:FF:000001">
    <property type="entry name" value="Kelch-like family member 12"/>
    <property type="match status" value="1"/>
</dbReference>
<dbReference type="InterPro" id="IPR011333">
    <property type="entry name" value="SKP1/BTB/POZ_sf"/>
</dbReference>
<evidence type="ECO:0000313" key="5">
    <source>
        <dbReference type="Proteomes" id="UP001331761"/>
    </source>
</evidence>
<evidence type="ECO:0000259" key="3">
    <source>
        <dbReference type="PROSITE" id="PS50097"/>
    </source>
</evidence>
<evidence type="ECO:0000256" key="1">
    <source>
        <dbReference type="ARBA" id="ARBA00022441"/>
    </source>
</evidence>
<name>A0AAN8IUT8_TRICO</name>
<accession>A0AAN8IUT8</accession>
<dbReference type="PROSITE" id="PS50097">
    <property type="entry name" value="BTB"/>
    <property type="match status" value="1"/>
</dbReference>
<dbReference type="PANTHER" id="PTHR24412:SF451">
    <property type="entry name" value="KELCH-LIKE PROTEIN 20"/>
    <property type="match status" value="1"/>
</dbReference>
<feature type="domain" description="BTB" evidence="3">
    <location>
        <begin position="41"/>
        <end position="108"/>
    </location>
</feature>
<dbReference type="PANTHER" id="PTHR24412">
    <property type="entry name" value="KELCH PROTEIN"/>
    <property type="match status" value="1"/>
</dbReference>
<evidence type="ECO:0000256" key="2">
    <source>
        <dbReference type="ARBA" id="ARBA00022737"/>
    </source>
</evidence>
<reference evidence="4 5" key="1">
    <citation type="submission" date="2019-10" db="EMBL/GenBank/DDBJ databases">
        <title>Assembly and Annotation for the nematode Trichostrongylus colubriformis.</title>
        <authorList>
            <person name="Martin J."/>
        </authorList>
    </citation>
    <scope>NUCLEOTIDE SEQUENCE [LARGE SCALE GENOMIC DNA]</scope>
    <source>
        <strain evidence="4">G859</strain>
        <tissue evidence="4">Whole worm</tissue>
    </source>
</reference>
<keyword evidence="5" id="KW-1185">Reference proteome</keyword>
<dbReference type="EMBL" id="WIXE01024480">
    <property type="protein sequence ID" value="KAK5965554.1"/>
    <property type="molecule type" value="Genomic_DNA"/>
</dbReference>
<dbReference type="Gene3D" id="1.25.40.420">
    <property type="match status" value="1"/>
</dbReference>
<dbReference type="InterPro" id="IPR000210">
    <property type="entry name" value="BTB/POZ_dom"/>
</dbReference>
<dbReference type="InterPro" id="IPR011705">
    <property type="entry name" value="BACK"/>
</dbReference>
<dbReference type="Pfam" id="PF00651">
    <property type="entry name" value="BTB"/>
    <property type="match status" value="1"/>
</dbReference>